<keyword evidence="9" id="KW-0503">Monooxygenase</keyword>
<dbReference type="GO" id="GO:0004497">
    <property type="term" value="F:monooxygenase activity"/>
    <property type="evidence" value="ECO:0007669"/>
    <property type="project" value="UniProtKB-KW"/>
</dbReference>
<dbReference type="Gene3D" id="3.50.50.60">
    <property type="entry name" value="FAD/NAD(P)-binding domain"/>
    <property type="match status" value="1"/>
</dbReference>
<evidence type="ECO:0000256" key="10">
    <source>
        <dbReference type="ARBA" id="ARBA00023136"/>
    </source>
</evidence>
<dbReference type="PANTHER" id="PTHR47356">
    <property type="entry name" value="FAD-DEPENDENT MONOOXYGENASE ASQG-RELATED"/>
    <property type="match status" value="1"/>
</dbReference>
<keyword evidence="7" id="KW-1133">Transmembrane helix</keyword>
<proteinExistence type="inferred from homology"/>
<sequence>MENSQRTVIIAGGGVTGLALANMLERVGISYVLLESRNEIAPQIGASIGLQANGLRILDQLGCAEGILSLFDGPLVENPLEDRFVRYPDGSIIKHFRNIQTQLKKRHGYPTIFIDRQMLLQVLYEKLESKDSVYTGEAVRSVVELKDGIKVITAKGKEFKGDILVGADGIFSTVRREMWRIANEASPGYFTDNEWSRVPCYYKCIFGISRPIEQLPKGAHPIYNDKFSYLLLSGPGGKFYWFFFVKLPVPLYGNDIPRYTKLDEEQLVAEHASDPITPEVTFGQLYARTNSTLTALHEWVFEKWHYKRIITIGDAAHKFEPLTGHGGNSAIETAASLVNHLTDEYSKWTGIEIEAAFSAVQRERFDRVQWLVDDAHEIQQIQAMANPLLAVIGPPRVRLLSEITFLGGSKLVGATRVNGIPLPPREHTVPFDDELPAKPLSWTWLPTAFGAVSQVALLRLASEMLGPLPKPNTFGGKPLVKHYTGIETLDKMLATFVAILGVSLTSGNSARLQLISFSPLLMSTILDWTLESYRVGSKGLITSL</sequence>
<dbReference type="InterPro" id="IPR036188">
    <property type="entry name" value="FAD/NAD-bd_sf"/>
</dbReference>
<evidence type="ECO:0000256" key="8">
    <source>
        <dbReference type="ARBA" id="ARBA00023002"/>
    </source>
</evidence>
<dbReference type="Proteomes" id="UP000536711">
    <property type="component" value="Unassembled WGS sequence"/>
</dbReference>
<evidence type="ECO:0000256" key="3">
    <source>
        <dbReference type="ARBA" id="ARBA00007992"/>
    </source>
</evidence>
<evidence type="ECO:0000313" key="13">
    <source>
        <dbReference type="Proteomes" id="UP000536711"/>
    </source>
</evidence>
<comment type="similarity">
    <text evidence="3">Belongs to the paxM FAD-dependent monooxygenase family.</text>
</comment>
<evidence type="ECO:0000256" key="6">
    <source>
        <dbReference type="ARBA" id="ARBA00022827"/>
    </source>
</evidence>
<dbReference type="Pfam" id="PF01494">
    <property type="entry name" value="FAD_binding_3"/>
    <property type="match status" value="2"/>
</dbReference>
<keyword evidence="4" id="KW-0285">Flavoprotein</keyword>
<gene>
    <name evidence="12" type="ORF">FACUT_4055</name>
</gene>
<reference evidence="12 13" key="1">
    <citation type="submission" date="2020-01" db="EMBL/GenBank/DDBJ databases">
        <title>Identification and distribution of gene clusters putatively required for synthesis of sphingolipid metabolism inhibitors in phylogenetically diverse species of the filamentous fungus Fusarium.</title>
        <authorList>
            <person name="Kim H.-S."/>
            <person name="Busman M."/>
            <person name="Brown D.W."/>
            <person name="Divon H."/>
            <person name="Uhlig S."/>
            <person name="Proctor R.H."/>
        </authorList>
    </citation>
    <scope>NUCLEOTIDE SEQUENCE [LARGE SCALE GENOMIC DNA]</scope>
    <source>
        <strain evidence="12 13">NRRL 13308</strain>
    </source>
</reference>
<evidence type="ECO:0000256" key="2">
    <source>
        <dbReference type="ARBA" id="ARBA00004370"/>
    </source>
</evidence>
<keyword evidence="8" id="KW-0560">Oxidoreductase</keyword>
<organism evidence="12 13">
    <name type="scientific">Fusarium acutatum</name>
    <dbReference type="NCBI Taxonomy" id="78861"/>
    <lineage>
        <taxon>Eukaryota</taxon>
        <taxon>Fungi</taxon>
        <taxon>Dikarya</taxon>
        <taxon>Ascomycota</taxon>
        <taxon>Pezizomycotina</taxon>
        <taxon>Sordariomycetes</taxon>
        <taxon>Hypocreomycetidae</taxon>
        <taxon>Hypocreales</taxon>
        <taxon>Nectriaceae</taxon>
        <taxon>Fusarium</taxon>
        <taxon>Fusarium fujikuroi species complex</taxon>
    </lineage>
</organism>
<keyword evidence="10" id="KW-0472">Membrane</keyword>
<name>A0A8H4NIT5_9HYPO</name>
<evidence type="ECO:0000313" key="12">
    <source>
        <dbReference type="EMBL" id="KAF4439499.1"/>
    </source>
</evidence>
<feature type="domain" description="FAD-binding" evidence="11">
    <location>
        <begin position="295"/>
        <end position="352"/>
    </location>
</feature>
<protein>
    <submittedName>
        <fullName evidence="12">Zeaxanthin chloroplastic</fullName>
    </submittedName>
</protein>
<keyword evidence="5" id="KW-0812">Transmembrane</keyword>
<dbReference type="PRINTS" id="PR00420">
    <property type="entry name" value="RNGMNOXGNASE"/>
</dbReference>
<dbReference type="OrthoDB" id="16820at2759"/>
<dbReference type="PANTHER" id="PTHR47356:SF2">
    <property type="entry name" value="FAD-BINDING DOMAIN-CONTAINING PROTEIN-RELATED"/>
    <property type="match status" value="1"/>
</dbReference>
<dbReference type="InterPro" id="IPR050562">
    <property type="entry name" value="FAD_mOase_fung"/>
</dbReference>
<keyword evidence="13" id="KW-1185">Reference proteome</keyword>
<evidence type="ECO:0000259" key="11">
    <source>
        <dbReference type="Pfam" id="PF01494"/>
    </source>
</evidence>
<evidence type="ECO:0000256" key="4">
    <source>
        <dbReference type="ARBA" id="ARBA00022630"/>
    </source>
</evidence>
<comment type="caution">
    <text evidence="12">The sequence shown here is derived from an EMBL/GenBank/DDBJ whole genome shotgun (WGS) entry which is preliminary data.</text>
</comment>
<comment type="cofactor">
    <cofactor evidence="1">
        <name>FAD</name>
        <dbReference type="ChEBI" id="CHEBI:57692"/>
    </cofactor>
</comment>
<keyword evidence="6" id="KW-0274">FAD</keyword>
<evidence type="ECO:0000256" key="7">
    <source>
        <dbReference type="ARBA" id="ARBA00022989"/>
    </source>
</evidence>
<dbReference type="SUPFAM" id="SSF51905">
    <property type="entry name" value="FAD/NAD(P)-binding domain"/>
    <property type="match status" value="1"/>
</dbReference>
<evidence type="ECO:0000256" key="1">
    <source>
        <dbReference type="ARBA" id="ARBA00001974"/>
    </source>
</evidence>
<dbReference type="AlphaFoldDB" id="A0A8H4NIT5"/>
<dbReference type="GO" id="GO:0071949">
    <property type="term" value="F:FAD binding"/>
    <property type="evidence" value="ECO:0007669"/>
    <property type="project" value="InterPro"/>
</dbReference>
<feature type="domain" description="FAD-binding" evidence="11">
    <location>
        <begin position="7"/>
        <end position="177"/>
    </location>
</feature>
<evidence type="ECO:0000256" key="5">
    <source>
        <dbReference type="ARBA" id="ARBA00022692"/>
    </source>
</evidence>
<dbReference type="EMBL" id="JAADJF010000092">
    <property type="protein sequence ID" value="KAF4439499.1"/>
    <property type="molecule type" value="Genomic_DNA"/>
</dbReference>
<accession>A0A8H4NIT5</accession>
<dbReference type="GO" id="GO:0016020">
    <property type="term" value="C:membrane"/>
    <property type="evidence" value="ECO:0007669"/>
    <property type="project" value="UniProtKB-SubCell"/>
</dbReference>
<comment type="subcellular location">
    <subcellularLocation>
        <location evidence="2">Membrane</location>
    </subcellularLocation>
</comment>
<dbReference type="InterPro" id="IPR002938">
    <property type="entry name" value="FAD-bd"/>
</dbReference>
<evidence type="ECO:0000256" key="9">
    <source>
        <dbReference type="ARBA" id="ARBA00023033"/>
    </source>
</evidence>